<dbReference type="Pfam" id="PF08854">
    <property type="entry name" value="DUF1824"/>
    <property type="match status" value="1"/>
</dbReference>
<dbReference type="SUPFAM" id="SSF160532">
    <property type="entry name" value="Ava3019-like"/>
    <property type="match status" value="1"/>
</dbReference>
<proteinExistence type="predicted"/>
<dbReference type="EMBL" id="JADEXQ010000033">
    <property type="protein sequence ID" value="MBE9030301.1"/>
    <property type="molecule type" value="Genomic_DNA"/>
</dbReference>
<accession>A0A928Z2E5</accession>
<reference evidence="1" key="1">
    <citation type="submission" date="2020-10" db="EMBL/GenBank/DDBJ databases">
        <authorList>
            <person name="Castelo-Branco R."/>
            <person name="Eusebio N."/>
            <person name="Adriana R."/>
            <person name="Vieira A."/>
            <person name="Brugerolle De Fraissinette N."/>
            <person name="Rezende De Castro R."/>
            <person name="Schneider M.P."/>
            <person name="Vasconcelos V."/>
            <person name="Leao P.N."/>
        </authorList>
    </citation>
    <scope>NUCLEOTIDE SEQUENCE</scope>
    <source>
        <strain evidence="1">LEGE 11480</strain>
    </source>
</reference>
<sequence>MMRDEAVKLLRLFTCIDQLPAAKIPTHEAIRDALAIVREHSDYQIFGICAESLAQGQQAMIAYIKAFDYKFVPEVPPIEGPIYIKYNPNRRSCHSDTYIGQQRGVLVSCQSAYDDDINELFGHLPLDLF</sequence>
<dbReference type="Proteomes" id="UP000625316">
    <property type="component" value="Unassembled WGS sequence"/>
</dbReference>
<dbReference type="AlphaFoldDB" id="A0A928Z2E5"/>
<name>A0A928Z2E5_9CYAN</name>
<gene>
    <name evidence="1" type="ORF">IQ266_11215</name>
</gene>
<protein>
    <submittedName>
        <fullName evidence="1">DUF1824 family protein</fullName>
    </submittedName>
</protein>
<keyword evidence="2" id="KW-1185">Reference proteome</keyword>
<evidence type="ECO:0000313" key="2">
    <source>
        <dbReference type="Proteomes" id="UP000625316"/>
    </source>
</evidence>
<dbReference type="InterPro" id="IPR014953">
    <property type="entry name" value="DUF1824"/>
</dbReference>
<evidence type="ECO:0000313" key="1">
    <source>
        <dbReference type="EMBL" id="MBE9030301.1"/>
    </source>
</evidence>
<dbReference type="RefSeq" id="WP_264325125.1">
    <property type="nucleotide sequence ID" value="NZ_JADEXQ010000033.1"/>
</dbReference>
<comment type="caution">
    <text evidence="1">The sequence shown here is derived from an EMBL/GenBank/DDBJ whole genome shotgun (WGS) entry which is preliminary data.</text>
</comment>
<organism evidence="1 2">
    <name type="scientific">Romeriopsis navalis LEGE 11480</name>
    <dbReference type="NCBI Taxonomy" id="2777977"/>
    <lineage>
        <taxon>Bacteria</taxon>
        <taxon>Bacillati</taxon>
        <taxon>Cyanobacteriota</taxon>
        <taxon>Cyanophyceae</taxon>
        <taxon>Leptolyngbyales</taxon>
        <taxon>Leptolyngbyaceae</taxon>
        <taxon>Romeriopsis</taxon>
        <taxon>Romeriopsis navalis</taxon>
    </lineage>
</organism>
<dbReference type="Gene3D" id="3.30.360.10">
    <property type="entry name" value="Dihydrodipicolinate Reductase, domain 2"/>
    <property type="match status" value="1"/>
</dbReference>